<accession>A0A009HPI3</accession>
<feature type="transmembrane region" description="Helical" evidence="1">
    <location>
        <begin position="139"/>
        <end position="159"/>
    </location>
</feature>
<dbReference type="Proteomes" id="UP000020595">
    <property type="component" value="Unassembled WGS sequence"/>
</dbReference>
<feature type="transmembrane region" description="Helical" evidence="1">
    <location>
        <begin position="204"/>
        <end position="228"/>
    </location>
</feature>
<reference evidence="2 3" key="1">
    <citation type="submission" date="2014-02" db="EMBL/GenBank/DDBJ databases">
        <title>Comparative genomics and transcriptomics to identify genetic mechanisms underlying the emergence of carbapenem resistant Acinetobacter baumannii (CRAb).</title>
        <authorList>
            <person name="Harris A.D."/>
            <person name="Johnson K.J."/>
            <person name="George J."/>
            <person name="Shefchek K."/>
            <person name="Daugherty S.C."/>
            <person name="Parankush S."/>
            <person name="Sadzewicz L."/>
            <person name="Tallon L."/>
            <person name="Sengamalay N."/>
            <person name="Hazen T.H."/>
            <person name="Rasko D.A."/>
        </authorList>
    </citation>
    <scope>NUCLEOTIDE SEQUENCE [LARGE SCALE GENOMIC DNA]</scope>
    <source>
        <strain evidence="2 3">1295743</strain>
    </source>
</reference>
<protein>
    <submittedName>
        <fullName evidence="2">Putative membrane protein</fullName>
    </submittedName>
</protein>
<feature type="transmembrane region" description="Helical" evidence="1">
    <location>
        <begin position="115"/>
        <end position="132"/>
    </location>
</feature>
<feature type="transmembrane region" description="Helical" evidence="1">
    <location>
        <begin position="18"/>
        <end position="37"/>
    </location>
</feature>
<keyword evidence="1" id="KW-0812">Transmembrane</keyword>
<evidence type="ECO:0000313" key="3">
    <source>
        <dbReference type="Proteomes" id="UP000020595"/>
    </source>
</evidence>
<feature type="transmembrane region" description="Helical" evidence="1">
    <location>
        <begin position="171"/>
        <end position="192"/>
    </location>
</feature>
<sequence>MNKNISYLLISKLILQNYFITGFVWSFFSFFSIFMAFEFNENLFIDCLVVFFNFYLSFTIVFIFLINILGGKSDKCFNILILTRVIYFLLFFYYFVLVIRYSFFDLNDGFYGFRFLYGLIAPFFILSPLFILDVRFRFNFLLCLICCFFEIIFCLFLIFLSDHSFLDRSYFFSIVVNSLLFSLIFPYFFSFLKKIKSLKLSQNNTLFSVCSWISVFFGLVFLIFFYLFF</sequence>
<feature type="transmembrane region" description="Helical" evidence="1">
    <location>
        <begin position="43"/>
        <end position="69"/>
    </location>
</feature>
<dbReference type="AlphaFoldDB" id="A0A009HPI3"/>
<evidence type="ECO:0000256" key="1">
    <source>
        <dbReference type="SAM" id="Phobius"/>
    </source>
</evidence>
<keyword evidence="1" id="KW-0472">Membrane</keyword>
<dbReference type="PATRIC" id="fig|1310613.3.peg.1592"/>
<organism evidence="2 3">
    <name type="scientific">Acinetobacter baumannii (strain 1295743)</name>
    <dbReference type="NCBI Taxonomy" id="1310613"/>
    <lineage>
        <taxon>Bacteria</taxon>
        <taxon>Pseudomonadati</taxon>
        <taxon>Pseudomonadota</taxon>
        <taxon>Gammaproteobacteria</taxon>
        <taxon>Moraxellales</taxon>
        <taxon>Moraxellaceae</taxon>
        <taxon>Acinetobacter</taxon>
        <taxon>Acinetobacter calcoaceticus/baumannii complex</taxon>
    </lineage>
</organism>
<keyword evidence="1" id="KW-1133">Transmembrane helix</keyword>
<gene>
    <name evidence="2" type="ORF">J512_1654</name>
</gene>
<comment type="caution">
    <text evidence="2">The sequence shown here is derived from an EMBL/GenBank/DDBJ whole genome shotgun (WGS) entry which is preliminary data.</text>
</comment>
<evidence type="ECO:0000313" key="2">
    <source>
        <dbReference type="EMBL" id="EXB06102.1"/>
    </source>
</evidence>
<name>A0A009HPI3_ACIB9</name>
<dbReference type="EMBL" id="JEWH01000016">
    <property type="protein sequence ID" value="EXB06102.1"/>
    <property type="molecule type" value="Genomic_DNA"/>
</dbReference>
<feature type="transmembrane region" description="Helical" evidence="1">
    <location>
        <begin position="81"/>
        <end position="103"/>
    </location>
</feature>
<proteinExistence type="predicted"/>